<dbReference type="InParanoid" id="A0A2J7Q2I2"/>
<dbReference type="InterPro" id="IPR042855">
    <property type="entry name" value="V_SNARE_CC"/>
</dbReference>
<dbReference type="Gene3D" id="1.20.5.110">
    <property type="match status" value="1"/>
</dbReference>
<name>A0A2J7Q2I2_9NEOP</name>
<sequence>QKVIESDVVLLDLDNVANSLQQWTPQFAQPSGRLERKHWWENETMKMMMMIFMATFVLLFVIAVVWTTSSASSNEPTTPVSPAPP</sequence>
<dbReference type="InterPro" id="IPR016444">
    <property type="entry name" value="Synaptobrevin/VAMP"/>
</dbReference>
<evidence type="ECO:0000256" key="1">
    <source>
        <dbReference type="SAM" id="Phobius"/>
    </source>
</evidence>
<dbReference type="EMBL" id="NEVH01019370">
    <property type="protein sequence ID" value="PNF22783.1"/>
    <property type="molecule type" value="Genomic_DNA"/>
</dbReference>
<feature type="domain" description="V-SNARE coiled-coil homology" evidence="2">
    <location>
        <begin position="1"/>
        <end position="62"/>
    </location>
</feature>
<keyword evidence="4" id="KW-1185">Reference proteome</keyword>
<dbReference type="Proteomes" id="UP000235965">
    <property type="component" value="Unassembled WGS sequence"/>
</dbReference>
<protein>
    <recommendedName>
        <fullName evidence="2">V-SNARE coiled-coil homology domain-containing protein</fullName>
    </recommendedName>
</protein>
<dbReference type="Pfam" id="PF00957">
    <property type="entry name" value="Synaptobrevin"/>
    <property type="match status" value="1"/>
</dbReference>
<keyword evidence="1" id="KW-1133">Transmembrane helix</keyword>
<evidence type="ECO:0000313" key="3">
    <source>
        <dbReference type="EMBL" id="PNF22783.1"/>
    </source>
</evidence>
<dbReference type="STRING" id="105785.A0A2J7Q2I2"/>
<reference evidence="3 4" key="1">
    <citation type="submission" date="2017-12" db="EMBL/GenBank/DDBJ databases">
        <title>Hemimetabolous genomes reveal molecular basis of termite eusociality.</title>
        <authorList>
            <person name="Harrison M.C."/>
            <person name="Jongepier E."/>
            <person name="Robertson H.M."/>
            <person name="Arning N."/>
            <person name="Bitard-Feildel T."/>
            <person name="Chao H."/>
            <person name="Childers C.P."/>
            <person name="Dinh H."/>
            <person name="Doddapaneni H."/>
            <person name="Dugan S."/>
            <person name="Gowin J."/>
            <person name="Greiner C."/>
            <person name="Han Y."/>
            <person name="Hu H."/>
            <person name="Hughes D.S.T."/>
            <person name="Huylmans A.-K."/>
            <person name="Kemena C."/>
            <person name="Kremer L.P.M."/>
            <person name="Lee S.L."/>
            <person name="Lopez-Ezquerra A."/>
            <person name="Mallet L."/>
            <person name="Monroy-Kuhn J.M."/>
            <person name="Moser A."/>
            <person name="Murali S.C."/>
            <person name="Muzny D.M."/>
            <person name="Otani S."/>
            <person name="Piulachs M.-D."/>
            <person name="Poelchau M."/>
            <person name="Qu J."/>
            <person name="Schaub F."/>
            <person name="Wada-Katsumata A."/>
            <person name="Worley K.C."/>
            <person name="Xie Q."/>
            <person name="Ylla G."/>
            <person name="Poulsen M."/>
            <person name="Gibbs R.A."/>
            <person name="Schal C."/>
            <person name="Richards S."/>
            <person name="Belles X."/>
            <person name="Korb J."/>
            <person name="Bornberg-Bauer E."/>
        </authorList>
    </citation>
    <scope>NUCLEOTIDE SEQUENCE [LARGE SCALE GENOMIC DNA]</scope>
    <source>
        <tissue evidence="3">Whole body</tissue>
    </source>
</reference>
<feature type="non-terminal residue" evidence="3">
    <location>
        <position position="85"/>
    </location>
</feature>
<proteinExistence type="predicted"/>
<comment type="caution">
    <text evidence="3">The sequence shown here is derived from an EMBL/GenBank/DDBJ whole genome shotgun (WGS) entry which is preliminary data.</text>
</comment>
<keyword evidence="1" id="KW-0812">Transmembrane</keyword>
<feature type="transmembrane region" description="Helical" evidence="1">
    <location>
        <begin position="47"/>
        <end position="66"/>
    </location>
</feature>
<feature type="non-terminal residue" evidence="3">
    <location>
        <position position="1"/>
    </location>
</feature>
<gene>
    <name evidence="3" type="ORF">B7P43_G02524</name>
</gene>
<accession>A0A2J7Q2I2</accession>
<dbReference type="PANTHER" id="PTHR45701">
    <property type="entry name" value="SYNAPTOBREVIN FAMILY MEMBER"/>
    <property type="match status" value="1"/>
</dbReference>
<evidence type="ECO:0000259" key="2">
    <source>
        <dbReference type="Pfam" id="PF00957"/>
    </source>
</evidence>
<dbReference type="AlphaFoldDB" id="A0A2J7Q2I2"/>
<evidence type="ECO:0000313" key="4">
    <source>
        <dbReference type="Proteomes" id="UP000235965"/>
    </source>
</evidence>
<keyword evidence="1" id="KW-0472">Membrane</keyword>
<organism evidence="3 4">
    <name type="scientific">Cryptotermes secundus</name>
    <dbReference type="NCBI Taxonomy" id="105785"/>
    <lineage>
        <taxon>Eukaryota</taxon>
        <taxon>Metazoa</taxon>
        <taxon>Ecdysozoa</taxon>
        <taxon>Arthropoda</taxon>
        <taxon>Hexapoda</taxon>
        <taxon>Insecta</taxon>
        <taxon>Pterygota</taxon>
        <taxon>Neoptera</taxon>
        <taxon>Polyneoptera</taxon>
        <taxon>Dictyoptera</taxon>
        <taxon>Blattodea</taxon>
        <taxon>Blattoidea</taxon>
        <taxon>Termitoidae</taxon>
        <taxon>Kalotermitidae</taxon>
        <taxon>Cryptotermitinae</taxon>
        <taxon>Cryptotermes</taxon>
    </lineage>
</organism>